<reference evidence="4 5" key="1">
    <citation type="journal article" date="2023" name="Limnol Oceanogr Lett">
        <title>Environmental adaptations by the intertidal Antarctic cyanobacterium Halotia branconii CENA392 as revealed using long-read genome sequencing.</title>
        <authorList>
            <person name="Dextro R.B."/>
            <person name="Delbaje E."/>
            <person name="Freitas P.N.N."/>
            <person name="Geraldes V."/>
            <person name="Pinto E."/>
            <person name="Long P.F."/>
            <person name="Fiore M.F."/>
        </authorList>
    </citation>
    <scope>NUCLEOTIDE SEQUENCE [LARGE SCALE GENOMIC DNA]</scope>
    <source>
        <strain evidence="4 5">CENA392</strain>
    </source>
</reference>
<gene>
    <name evidence="4" type="ORF">QI031_28890</name>
</gene>
<organism evidence="4 5">
    <name type="scientific">Halotia branconii CENA392</name>
    <dbReference type="NCBI Taxonomy" id="1539056"/>
    <lineage>
        <taxon>Bacteria</taxon>
        <taxon>Bacillati</taxon>
        <taxon>Cyanobacteriota</taxon>
        <taxon>Cyanophyceae</taxon>
        <taxon>Nostocales</taxon>
        <taxon>Nodulariaceae</taxon>
        <taxon>Halotia</taxon>
    </lineage>
</organism>
<feature type="signal peptide" evidence="3">
    <location>
        <begin position="1"/>
        <end position="26"/>
    </location>
</feature>
<dbReference type="RefSeq" id="WP_281482979.1">
    <property type="nucleotide sequence ID" value="NZ_CP124543.1"/>
</dbReference>
<feature type="region of interest" description="Disordered" evidence="1">
    <location>
        <begin position="65"/>
        <end position="107"/>
    </location>
</feature>
<accession>A0AAJ6P9F9</accession>
<evidence type="ECO:0000256" key="3">
    <source>
        <dbReference type="SAM" id="SignalP"/>
    </source>
</evidence>
<evidence type="ECO:0000256" key="2">
    <source>
        <dbReference type="SAM" id="Phobius"/>
    </source>
</evidence>
<keyword evidence="3" id="KW-0732">Signal</keyword>
<keyword evidence="2" id="KW-0812">Transmembrane</keyword>
<proteinExistence type="predicted"/>
<name>A0AAJ6P9F9_9CYAN</name>
<dbReference type="KEGG" id="hbq:QI031_28890"/>
<feature type="compositionally biased region" description="Low complexity" evidence="1">
    <location>
        <begin position="65"/>
        <end position="85"/>
    </location>
</feature>
<dbReference type="AlphaFoldDB" id="A0AAJ6P9F9"/>
<evidence type="ECO:0000313" key="4">
    <source>
        <dbReference type="EMBL" id="WGV25691.1"/>
    </source>
</evidence>
<feature type="transmembrane region" description="Helical" evidence="2">
    <location>
        <begin position="112"/>
        <end position="129"/>
    </location>
</feature>
<dbReference type="EMBL" id="CP124543">
    <property type="protein sequence ID" value="WGV25691.1"/>
    <property type="molecule type" value="Genomic_DNA"/>
</dbReference>
<keyword evidence="5" id="KW-1185">Reference proteome</keyword>
<sequence length="142" mass="15598">MKFKTVCASIVVATSMTTGAIFISQAHVLAQANSNKTEQANSKASKSLEIQWFLGFIPWFKWTSDSNSPSSQNSSNSTTYVNNSNKPKLTNIGSSNRSKPISTEQGYNHKEVPVPLLIPGLAALGVGLIRKHRQEQKQMEMK</sequence>
<keyword evidence="2" id="KW-1133">Transmembrane helix</keyword>
<evidence type="ECO:0008006" key="6">
    <source>
        <dbReference type="Google" id="ProtNLM"/>
    </source>
</evidence>
<feature type="compositionally biased region" description="Polar residues" evidence="1">
    <location>
        <begin position="86"/>
        <end position="106"/>
    </location>
</feature>
<evidence type="ECO:0000256" key="1">
    <source>
        <dbReference type="SAM" id="MobiDB-lite"/>
    </source>
</evidence>
<keyword evidence="2" id="KW-0472">Membrane</keyword>
<evidence type="ECO:0000313" key="5">
    <source>
        <dbReference type="Proteomes" id="UP001223520"/>
    </source>
</evidence>
<feature type="chain" id="PRO_5042482819" description="PTPA-CTERM sorting domain-containing protein" evidence="3">
    <location>
        <begin position="27"/>
        <end position="142"/>
    </location>
</feature>
<dbReference type="Proteomes" id="UP001223520">
    <property type="component" value="Chromosome"/>
</dbReference>
<protein>
    <recommendedName>
        <fullName evidence="6">PTPA-CTERM sorting domain-containing protein</fullName>
    </recommendedName>
</protein>